<reference evidence="4 5" key="1">
    <citation type="submission" date="2022-12" db="EMBL/GenBank/DDBJ databases">
        <title>Chromosome-level genome assembly of true bugs.</title>
        <authorList>
            <person name="Ma L."/>
            <person name="Li H."/>
        </authorList>
    </citation>
    <scope>NUCLEOTIDE SEQUENCE [LARGE SCALE GENOMIC DNA]</scope>
    <source>
        <strain evidence="4">Lab_2022b</strain>
    </source>
</reference>
<feature type="region of interest" description="Disordered" evidence="3">
    <location>
        <begin position="157"/>
        <end position="189"/>
    </location>
</feature>
<dbReference type="Proteomes" id="UP001461498">
    <property type="component" value="Unassembled WGS sequence"/>
</dbReference>
<evidence type="ECO:0000256" key="3">
    <source>
        <dbReference type="SAM" id="MobiDB-lite"/>
    </source>
</evidence>
<dbReference type="GO" id="GO:0042274">
    <property type="term" value="P:ribosomal small subunit biogenesis"/>
    <property type="evidence" value="ECO:0007669"/>
    <property type="project" value="InterPro"/>
</dbReference>
<dbReference type="EMBL" id="JAPXFL010000005">
    <property type="protein sequence ID" value="KAK9506539.1"/>
    <property type="molecule type" value="Genomic_DNA"/>
</dbReference>
<dbReference type="InterPro" id="IPR007307">
    <property type="entry name" value="Ltv1"/>
</dbReference>
<dbReference type="PANTHER" id="PTHR21531:SF0">
    <property type="entry name" value="PROTEIN LTV1 HOMOLOG"/>
    <property type="match status" value="1"/>
</dbReference>
<dbReference type="Pfam" id="PF04180">
    <property type="entry name" value="LTV"/>
    <property type="match status" value="2"/>
</dbReference>
<dbReference type="PANTHER" id="PTHR21531">
    <property type="entry name" value="LOW-TEMPERATURE VIABILITY PROTEIN LTV1-RELATED"/>
    <property type="match status" value="1"/>
</dbReference>
<evidence type="ECO:0000313" key="4">
    <source>
        <dbReference type="EMBL" id="KAK9506539.1"/>
    </source>
</evidence>
<proteinExistence type="inferred from homology"/>
<evidence type="ECO:0000313" key="5">
    <source>
        <dbReference type="Proteomes" id="UP001461498"/>
    </source>
</evidence>
<comment type="caution">
    <text evidence="4">The sequence shown here is derived from an EMBL/GenBank/DDBJ whole genome shotgun (WGS) entry which is preliminary data.</text>
</comment>
<dbReference type="GO" id="GO:0030688">
    <property type="term" value="C:preribosome, small subunit precursor"/>
    <property type="evidence" value="ECO:0007669"/>
    <property type="project" value="TreeGrafter"/>
</dbReference>
<feature type="compositionally biased region" description="Acidic residues" evidence="3">
    <location>
        <begin position="162"/>
        <end position="181"/>
    </location>
</feature>
<dbReference type="GO" id="GO:0000056">
    <property type="term" value="P:ribosomal small subunit export from nucleus"/>
    <property type="evidence" value="ECO:0007669"/>
    <property type="project" value="TreeGrafter"/>
</dbReference>
<feature type="compositionally biased region" description="Low complexity" evidence="3">
    <location>
        <begin position="272"/>
        <end position="286"/>
    </location>
</feature>
<evidence type="ECO:0000256" key="1">
    <source>
        <dbReference type="ARBA" id="ARBA00009078"/>
    </source>
</evidence>
<gene>
    <name evidence="4" type="ORF">O3M35_008459</name>
</gene>
<dbReference type="GO" id="GO:0005634">
    <property type="term" value="C:nucleus"/>
    <property type="evidence" value="ECO:0007669"/>
    <property type="project" value="TreeGrafter"/>
</dbReference>
<evidence type="ECO:0000256" key="2">
    <source>
        <dbReference type="ARBA" id="ARBA00021561"/>
    </source>
</evidence>
<name>A0AAW1D6A5_9HEMI</name>
<organism evidence="4 5">
    <name type="scientific">Rhynocoris fuscipes</name>
    <dbReference type="NCBI Taxonomy" id="488301"/>
    <lineage>
        <taxon>Eukaryota</taxon>
        <taxon>Metazoa</taxon>
        <taxon>Ecdysozoa</taxon>
        <taxon>Arthropoda</taxon>
        <taxon>Hexapoda</taxon>
        <taxon>Insecta</taxon>
        <taxon>Pterygota</taxon>
        <taxon>Neoptera</taxon>
        <taxon>Paraneoptera</taxon>
        <taxon>Hemiptera</taxon>
        <taxon>Heteroptera</taxon>
        <taxon>Panheteroptera</taxon>
        <taxon>Cimicomorpha</taxon>
        <taxon>Reduviidae</taxon>
        <taxon>Harpactorinae</taxon>
        <taxon>Harpactorini</taxon>
        <taxon>Rhynocoris</taxon>
    </lineage>
</organism>
<sequence length="429" mass="49419">MGKKKKFIDKKNSITFRLVHRSQRDPLITDETAPKHVLQEIKKERKDELEKFGIYYEDDYDYMQHLKERTNVAEMVEIPSIVTKEKKQANSISLPSSVFPSKYEEKVGLLNKAAPRSGLQLDLDPDIIDVVAAMDEDFDFSDPENMLEDDFVLKAIGTPGSIEEEEEDESDKDEMEGDSDEDRFSYEDTKSRFTEYSMTSSVIRRNEQLTMLDGRFEEMFSQYDDNEIGSLDCEEIEGDIDNKNEMLEKIIKQYENTHLTEPLKTEPTVIPDLSDSSSSDSENSVVEVKEKEKWDCESILSTYSTIYNHPKLINAPPSDRIKISNKTGIPIIKERLTASTLAKLNEDDTEVTKNRATGPGSLASAVSYLSIRPKGETPKDRLARKRAFKNHKRERRAERKINTEAFKEEKKRMEKMRAHNNVTKFQVPI</sequence>
<keyword evidence="5" id="KW-1185">Reference proteome</keyword>
<accession>A0AAW1D6A5</accession>
<dbReference type="AlphaFoldDB" id="A0AAW1D6A5"/>
<comment type="similarity">
    <text evidence="1">Belongs to the LTV1 family.</text>
</comment>
<protein>
    <recommendedName>
        <fullName evidence="2">Protein LTV1 homolog</fullName>
    </recommendedName>
</protein>
<dbReference type="GO" id="GO:0005829">
    <property type="term" value="C:cytosol"/>
    <property type="evidence" value="ECO:0007669"/>
    <property type="project" value="TreeGrafter"/>
</dbReference>
<feature type="region of interest" description="Disordered" evidence="3">
    <location>
        <begin position="264"/>
        <end position="286"/>
    </location>
</feature>